<keyword evidence="2" id="KW-1185">Reference proteome</keyword>
<dbReference type="Proteomes" id="UP001500831">
    <property type="component" value="Unassembled WGS sequence"/>
</dbReference>
<sequence length="238" mass="24758">MTQAWLLEAARNNAEWCDAMCRAHGLPGTFSGPVWSNPRRTPPYYPDAVTLAPAATADDVLDPIDRASAGASVKDSFACLDLSGAGFGILFDAEWIIRFPGAGRPAGEPRAATGDPITWGVVEDASGLRTWEAGLHGGTGDGLFPPALLADPSVAVLAGRIGGDIVCGAVLSTSGRVVGLSNVFASGCDLDAVWDGAVATAARLFPDRPVVGYESGEDLDHARSRGFQPIGRLRVWIA</sequence>
<reference evidence="2" key="1">
    <citation type="journal article" date="2019" name="Int. J. Syst. Evol. Microbiol.">
        <title>The Global Catalogue of Microorganisms (GCM) 10K type strain sequencing project: providing services to taxonomists for standard genome sequencing and annotation.</title>
        <authorList>
            <consortium name="The Broad Institute Genomics Platform"/>
            <consortium name="The Broad Institute Genome Sequencing Center for Infectious Disease"/>
            <person name="Wu L."/>
            <person name="Ma J."/>
        </authorList>
    </citation>
    <scope>NUCLEOTIDE SEQUENCE [LARGE SCALE GENOMIC DNA]</scope>
    <source>
        <strain evidence="2">JCM 6242</strain>
    </source>
</reference>
<protein>
    <recommendedName>
        <fullName evidence="3">GNAT family N-acetyltransferase</fullName>
    </recommendedName>
</protein>
<proteinExistence type="predicted"/>
<evidence type="ECO:0000313" key="1">
    <source>
        <dbReference type="EMBL" id="GAA2879084.1"/>
    </source>
</evidence>
<accession>A0ABP6IIJ1</accession>
<organism evidence="1 2">
    <name type="scientific">Streptosporangium fragile</name>
    <dbReference type="NCBI Taxonomy" id="46186"/>
    <lineage>
        <taxon>Bacteria</taxon>
        <taxon>Bacillati</taxon>
        <taxon>Actinomycetota</taxon>
        <taxon>Actinomycetes</taxon>
        <taxon>Streptosporangiales</taxon>
        <taxon>Streptosporangiaceae</taxon>
        <taxon>Streptosporangium</taxon>
    </lineage>
</organism>
<name>A0ABP6IIJ1_9ACTN</name>
<gene>
    <name evidence="1" type="ORF">GCM10010517_41300</name>
</gene>
<dbReference type="RefSeq" id="WP_344973866.1">
    <property type="nucleotide sequence ID" value="NZ_BAAAVI010000028.1"/>
</dbReference>
<comment type="caution">
    <text evidence="1">The sequence shown here is derived from an EMBL/GenBank/DDBJ whole genome shotgun (WGS) entry which is preliminary data.</text>
</comment>
<evidence type="ECO:0000313" key="2">
    <source>
        <dbReference type="Proteomes" id="UP001500831"/>
    </source>
</evidence>
<evidence type="ECO:0008006" key="3">
    <source>
        <dbReference type="Google" id="ProtNLM"/>
    </source>
</evidence>
<dbReference type="EMBL" id="BAAAVI010000028">
    <property type="protein sequence ID" value="GAA2879084.1"/>
    <property type="molecule type" value="Genomic_DNA"/>
</dbReference>